<accession>A0A0K2U1T1</accession>
<protein>
    <submittedName>
        <fullName evidence="1">Uncharacterized protein</fullName>
    </submittedName>
</protein>
<sequence>MSKKYRYKDPIFDTGSLEQWFPKWGICTPVGIVGHNRDDF</sequence>
<proteinExistence type="predicted"/>
<organism evidence="1">
    <name type="scientific">Lepeophtheirus salmonis</name>
    <name type="common">Salmon louse</name>
    <name type="synonym">Caligus salmonis</name>
    <dbReference type="NCBI Taxonomy" id="72036"/>
    <lineage>
        <taxon>Eukaryota</taxon>
        <taxon>Metazoa</taxon>
        <taxon>Ecdysozoa</taxon>
        <taxon>Arthropoda</taxon>
        <taxon>Crustacea</taxon>
        <taxon>Multicrustacea</taxon>
        <taxon>Hexanauplia</taxon>
        <taxon>Copepoda</taxon>
        <taxon>Siphonostomatoida</taxon>
        <taxon>Caligidae</taxon>
        <taxon>Lepeophtheirus</taxon>
    </lineage>
</organism>
<dbReference type="AlphaFoldDB" id="A0A0K2U1T1"/>
<name>A0A0K2U1T1_LEPSM</name>
<dbReference type="EMBL" id="HACA01014255">
    <property type="protein sequence ID" value="CDW31616.1"/>
    <property type="molecule type" value="Transcribed_RNA"/>
</dbReference>
<reference evidence="1" key="1">
    <citation type="submission" date="2014-05" db="EMBL/GenBank/DDBJ databases">
        <authorList>
            <person name="Chronopoulou M."/>
        </authorList>
    </citation>
    <scope>NUCLEOTIDE SEQUENCE</scope>
    <source>
        <tissue evidence="1">Whole organism</tissue>
    </source>
</reference>
<evidence type="ECO:0000313" key="1">
    <source>
        <dbReference type="EMBL" id="CDW31616.1"/>
    </source>
</evidence>